<sequence>MEKQRKSEWYDFLIKQVLLTAYQSTAMSETFVRFSHWFSGRSHLAIRNHCHFLAKLRISPAISDDSDRRSIGAETVKGEKKIGVRERTKAADFRFLSLVLRSAPPPEESISLPFSRRIEKCQRRFPMNHDSDKGAKMVIHN</sequence>
<protein>
    <submittedName>
        <fullName evidence="1">Uncharacterized protein</fullName>
    </submittedName>
</protein>
<name>W9S669_9ROSA</name>
<evidence type="ECO:0000313" key="1">
    <source>
        <dbReference type="EMBL" id="EXC28041.1"/>
    </source>
</evidence>
<proteinExistence type="predicted"/>
<gene>
    <name evidence="1" type="ORF">L484_022274</name>
</gene>
<dbReference type="Proteomes" id="UP000030645">
    <property type="component" value="Unassembled WGS sequence"/>
</dbReference>
<evidence type="ECO:0000313" key="2">
    <source>
        <dbReference type="Proteomes" id="UP000030645"/>
    </source>
</evidence>
<reference evidence="2" key="1">
    <citation type="submission" date="2013-01" db="EMBL/GenBank/DDBJ databases">
        <title>Draft Genome Sequence of a Mulberry Tree, Morus notabilis C.K. Schneid.</title>
        <authorList>
            <person name="He N."/>
            <person name="Zhao S."/>
        </authorList>
    </citation>
    <scope>NUCLEOTIDE SEQUENCE</scope>
</reference>
<keyword evidence="2" id="KW-1185">Reference proteome</keyword>
<organism evidence="1 2">
    <name type="scientific">Morus notabilis</name>
    <dbReference type="NCBI Taxonomy" id="981085"/>
    <lineage>
        <taxon>Eukaryota</taxon>
        <taxon>Viridiplantae</taxon>
        <taxon>Streptophyta</taxon>
        <taxon>Embryophyta</taxon>
        <taxon>Tracheophyta</taxon>
        <taxon>Spermatophyta</taxon>
        <taxon>Magnoliopsida</taxon>
        <taxon>eudicotyledons</taxon>
        <taxon>Gunneridae</taxon>
        <taxon>Pentapetalae</taxon>
        <taxon>rosids</taxon>
        <taxon>fabids</taxon>
        <taxon>Rosales</taxon>
        <taxon>Moraceae</taxon>
        <taxon>Moreae</taxon>
        <taxon>Morus</taxon>
    </lineage>
</organism>
<dbReference type="AlphaFoldDB" id="W9S669"/>
<accession>W9S669</accession>
<dbReference type="EMBL" id="KE346160">
    <property type="protein sequence ID" value="EXC28041.1"/>
    <property type="molecule type" value="Genomic_DNA"/>
</dbReference>